<reference evidence="2" key="1">
    <citation type="submission" date="2016-10" db="EMBL/GenBank/DDBJ databases">
        <authorList>
            <person name="Varghese N."/>
            <person name="Submissions S."/>
        </authorList>
    </citation>
    <scope>NUCLEOTIDE SEQUENCE [LARGE SCALE GENOMIC DNA]</scope>
    <source>
        <strain evidence="2">CGMCC 1.6489</strain>
    </source>
</reference>
<dbReference type="RefSeq" id="WP_091855313.1">
    <property type="nucleotide sequence ID" value="NZ_FOHZ01000077.1"/>
</dbReference>
<sequence>MFDFQEAAKGYAKAAERVLGEDAEFLNKNQEVIPVFVALLFQSMEISLKHLGVQAGLFSIQETKDKKLKRNGHGVGEIASLINERLGASKDFPVVNALTARMSGGEHSEIVREMLFGSKFEATRQSYQRRNLGYLQLEQGDLALVRGLKPWVSAVRDVAENLPVAVDVVKQWKSSSGSSRSFAIWFR</sequence>
<proteinExistence type="predicted"/>
<evidence type="ECO:0000313" key="1">
    <source>
        <dbReference type="EMBL" id="SET96280.1"/>
    </source>
</evidence>
<name>A0A1I0IH12_9GAMM</name>
<protein>
    <submittedName>
        <fullName evidence="1">Uncharacterized protein</fullName>
    </submittedName>
</protein>
<organism evidence="1 2">
    <name type="scientific">Marinobacter segnicrescens</name>
    <dbReference type="NCBI Taxonomy" id="430453"/>
    <lineage>
        <taxon>Bacteria</taxon>
        <taxon>Pseudomonadati</taxon>
        <taxon>Pseudomonadota</taxon>
        <taxon>Gammaproteobacteria</taxon>
        <taxon>Pseudomonadales</taxon>
        <taxon>Marinobacteraceae</taxon>
        <taxon>Marinobacter</taxon>
    </lineage>
</organism>
<evidence type="ECO:0000313" key="2">
    <source>
        <dbReference type="Proteomes" id="UP000198762"/>
    </source>
</evidence>
<dbReference type="AlphaFoldDB" id="A0A1I0IH12"/>
<keyword evidence="2" id="KW-1185">Reference proteome</keyword>
<accession>A0A1I0IH12</accession>
<dbReference type="EMBL" id="FOHZ01000077">
    <property type="protein sequence ID" value="SET96280.1"/>
    <property type="molecule type" value="Genomic_DNA"/>
</dbReference>
<dbReference type="Proteomes" id="UP000198762">
    <property type="component" value="Unassembled WGS sequence"/>
</dbReference>
<gene>
    <name evidence="1" type="ORF">SAMN04487962_1771</name>
</gene>
<dbReference type="OrthoDB" id="9768323at2"/>